<feature type="region of interest" description="Disordered" evidence="10">
    <location>
        <begin position="438"/>
        <end position="473"/>
    </location>
</feature>
<evidence type="ECO:0000256" key="4">
    <source>
        <dbReference type="ARBA" id="ARBA00022614"/>
    </source>
</evidence>
<gene>
    <name evidence="11" type="primary">XRRA1</name>
</gene>
<dbReference type="PROSITE" id="PS51450">
    <property type="entry name" value="LRR"/>
    <property type="match status" value="1"/>
</dbReference>
<dbReference type="InterPro" id="IPR032675">
    <property type="entry name" value="LRR_dom_sf"/>
</dbReference>
<dbReference type="Ensembl" id="ENSBMST00010010786.1">
    <property type="protein sequence ID" value="ENSBMSP00010009695.1"/>
    <property type="gene ID" value="ENSBMSG00010007133.1"/>
</dbReference>
<dbReference type="GeneTree" id="ENSGT00390000016048"/>
<dbReference type="Gene3D" id="3.80.10.10">
    <property type="entry name" value="Ribonuclease Inhibitor"/>
    <property type="match status" value="1"/>
</dbReference>
<evidence type="ECO:0000256" key="2">
    <source>
        <dbReference type="ARBA" id="ARBA00004496"/>
    </source>
</evidence>
<sequence>MASSGVYKLDDGKPYLSNCFPAKNLLRMPEEGRGHWLVARKCSLKKKPRGVVEARAEGQESQKVSFEVGGKKGSRQENQVDTPGHVLDQAFLLKHHCVKNPSDLCNINAKEKDFKHFNSVIYINASENLLPLEAFHTFPVLKELELAFNGIKTVYVKYGDFKSLEFLDLSFNSLTAEAICDLGILPHLRVLLLTGNGLTSLPPNLAVTEQEAYVTSLTSKRYILRFPALETLMLDDNKLSNPNCFASLAGLRRLKKLSLDQNKIFRIPYLQQVQLRDGSGDWVGGRGSPRKEPQSMLQPKSWIFEASDDQPDYTVLPMKKDVDRTGVPPLLKSFLQERLGIHLIRRKMVKAKHHILMPRKDSRKVKTQVPKVPKQPLILHHPPMTTIKSSSKEMLETEAELTKELPATKTISVEREMPIEGPDGLPLSHRAFVPLPPICSDSTVHSEDTSRQSDAAGRLSPDRPSDEDTKSTESIFLTQVSGLSSSIFQRDDTEIKEKDQRPPPTAPREVKRTQKKLPSASFPRKYHGSEELLTAKPDPAFTEPKGIQKNAQALQHMLKHPLVYRSCKPRLDALQKHYVPKEKRELSCASGQSGGW</sequence>
<accession>A0A8C0CSA9</accession>
<dbReference type="GO" id="GO:0005737">
    <property type="term" value="C:cytoplasm"/>
    <property type="evidence" value="ECO:0007669"/>
    <property type="project" value="UniProtKB-SubCell"/>
</dbReference>
<keyword evidence="6" id="KW-0175">Coiled coil</keyword>
<proteinExistence type="predicted"/>
<keyword evidence="7" id="KW-0539">Nucleus</keyword>
<evidence type="ECO:0000256" key="10">
    <source>
        <dbReference type="SAM" id="MobiDB-lite"/>
    </source>
</evidence>
<dbReference type="GO" id="GO:0005634">
    <property type="term" value="C:nucleus"/>
    <property type="evidence" value="ECO:0007669"/>
    <property type="project" value="UniProtKB-SubCell"/>
</dbReference>
<organism evidence="11">
    <name type="scientific">Balaenoptera musculus</name>
    <name type="common">Blue whale</name>
    <dbReference type="NCBI Taxonomy" id="9771"/>
    <lineage>
        <taxon>Eukaryota</taxon>
        <taxon>Metazoa</taxon>
        <taxon>Chordata</taxon>
        <taxon>Craniata</taxon>
        <taxon>Vertebrata</taxon>
        <taxon>Euteleostomi</taxon>
        <taxon>Mammalia</taxon>
        <taxon>Eutheria</taxon>
        <taxon>Laurasiatheria</taxon>
        <taxon>Artiodactyla</taxon>
        <taxon>Whippomorpha</taxon>
        <taxon>Cetacea</taxon>
        <taxon>Mysticeti</taxon>
        <taxon>Balaenopteridae</taxon>
        <taxon>Balaenoptera</taxon>
    </lineage>
</organism>
<evidence type="ECO:0000256" key="5">
    <source>
        <dbReference type="ARBA" id="ARBA00022737"/>
    </source>
</evidence>
<feature type="compositionally biased region" description="Basic and acidic residues" evidence="10">
    <location>
        <begin position="460"/>
        <end position="471"/>
    </location>
</feature>
<comment type="subcellular location">
    <subcellularLocation>
        <location evidence="2">Cytoplasm</location>
    </subcellularLocation>
    <subcellularLocation>
        <location evidence="1">Nucleus</location>
    </subcellularLocation>
</comment>
<evidence type="ECO:0000256" key="3">
    <source>
        <dbReference type="ARBA" id="ARBA00022490"/>
    </source>
</evidence>
<feature type="region of interest" description="Disordered" evidence="10">
    <location>
        <begin position="487"/>
        <end position="530"/>
    </location>
</feature>
<keyword evidence="5" id="KW-0677">Repeat</keyword>
<name>A0A8C0CSA9_BALMU</name>
<dbReference type="InterPro" id="IPR001611">
    <property type="entry name" value="Leu-rich_rpt"/>
</dbReference>
<evidence type="ECO:0000256" key="6">
    <source>
        <dbReference type="ARBA" id="ARBA00023054"/>
    </source>
</evidence>
<reference evidence="11" key="1">
    <citation type="submission" date="2023-09" db="UniProtKB">
        <authorList>
            <consortium name="Ensembl"/>
        </authorList>
    </citation>
    <scope>IDENTIFICATION</scope>
</reference>
<dbReference type="FunFam" id="3.80.10.10:FF:002122">
    <property type="entry name" value="X-ray radiation resistance-associated protein 1"/>
    <property type="match status" value="1"/>
</dbReference>
<evidence type="ECO:0000256" key="8">
    <source>
        <dbReference type="ARBA" id="ARBA00056245"/>
    </source>
</evidence>
<keyword evidence="3" id="KW-0963">Cytoplasm</keyword>
<dbReference type="SMART" id="SM00369">
    <property type="entry name" value="LRR_TYP"/>
    <property type="match status" value="4"/>
</dbReference>
<evidence type="ECO:0000313" key="11">
    <source>
        <dbReference type="Ensembl" id="ENSBMSP00010009695.1"/>
    </source>
</evidence>
<dbReference type="AlphaFoldDB" id="A0A8C0CSA9"/>
<protein>
    <recommendedName>
        <fullName evidence="9">X-ray radiation resistance-associated protein 1</fullName>
    </recommendedName>
</protein>
<evidence type="ECO:0000256" key="9">
    <source>
        <dbReference type="ARBA" id="ARBA00072447"/>
    </source>
</evidence>
<dbReference type="SUPFAM" id="SSF52058">
    <property type="entry name" value="L domain-like"/>
    <property type="match status" value="1"/>
</dbReference>
<keyword evidence="4" id="KW-0433">Leucine-rich repeat</keyword>
<dbReference type="PANTHER" id="PTHR22710">
    <property type="entry name" value="X-RAY RADIATION RESISTANCE ASSOCIATED PROTEIN 1 XRRA1"/>
    <property type="match status" value="1"/>
</dbReference>
<dbReference type="PANTHER" id="PTHR22710:SF2">
    <property type="entry name" value="X-RAY RADIATION RESISTANCE-ASSOCIATED PROTEIN 1"/>
    <property type="match status" value="1"/>
</dbReference>
<feature type="compositionally biased region" description="Basic and acidic residues" evidence="10">
    <location>
        <begin position="489"/>
        <end position="501"/>
    </location>
</feature>
<evidence type="ECO:0000256" key="1">
    <source>
        <dbReference type="ARBA" id="ARBA00004123"/>
    </source>
</evidence>
<dbReference type="InterPro" id="IPR003591">
    <property type="entry name" value="Leu-rich_rpt_typical-subtyp"/>
</dbReference>
<comment type="function">
    <text evidence="8">May be involved in the response of cells to X-ray radiation.</text>
</comment>
<evidence type="ECO:0000256" key="7">
    <source>
        <dbReference type="ARBA" id="ARBA00023242"/>
    </source>
</evidence>